<name>A0ABQ1WNJ5_9FLAO</name>
<protein>
    <submittedName>
        <fullName evidence="2">Uncharacterized protein</fullName>
    </submittedName>
</protein>
<organism evidence="2 3">
    <name type="scientific">Christiangramia forsetii</name>
    <dbReference type="NCBI Taxonomy" id="411153"/>
    <lineage>
        <taxon>Bacteria</taxon>
        <taxon>Pseudomonadati</taxon>
        <taxon>Bacteroidota</taxon>
        <taxon>Flavobacteriia</taxon>
        <taxon>Flavobacteriales</taxon>
        <taxon>Flavobacteriaceae</taxon>
        <taxon>Christiangramia</taxon>
    </lineage>
</organism>
<evidence type="ECO:0000313" key="2">
    <source>
        <dbReference type="EMBL" id="GGG38873.1"/>
    </source>
</evidence>
<reference evidence="3" key="1">
    <citation type="journal article" date="2019" name="Int. J. Syst. Evol. Microbiol.">
        <title>The Global Catalogue of Microorganisms (GCM) 10K type strain sequencing project: providing services to taxonomists for standard genome sequencing and annotation.</title>
        <authorList>
            <consortium name="The Broad Institute Genomics Platform"/>
            <consortium name="The Broad Institute Genome Sequencing Center for Infectious Disease"/>
            <person name="Wu L."/>
            <person name="Ma J."/>
        </authorList>
    </citation>
    <scope>NUCLEOTIDE SEQUENCE [LARGE SCALE GENOMIC DNA]</scope>
    <source>
        <strain evidence="3">CGMCC 1.15422</strain>
    </source>
</reference>
<feature type="region of interest" description="Disordered" evidence="1">
    <location>
        <begin position="310"/>
        <end position="331"/>
    </location>
</feature>
<keyword evidence="3" id="KW-1185">Reference proteome</keyword>
<feature type="region of interest" description="Disordered" evidence="1">
    <location>
        <begin position="161"/>
        <end position="215"/>
    </location>
</feature>
<gene>
    <name evidence="2" type="ORF">GCM10011532_23310</name>
</gene>
<dbReference type="Proteomes" id="UP000605733">
    <property type="component" value="Unassembled WGS sequence"/>
</dbReference>
<proteinExistence type="predicted"/>
<comment type="caution">
    <text evidence="2">The sequence shown here is derived from an EMBL/GenBank/DDBJ whole genome shotgun (WGS) entry which is preliminary data.</text>
</comment>
<dbReference type="InterPro" id="IPR028974">
    <property type="entry name" value="TSP_type-3_rpt"/>
</dbReference>
<accession>A0ABQ1WNJ5</accession>
<dbReference type="RefSeq" id="WP_011709758.1">
    <property type="nucleotide sequence ID" value="NZ_BMIX01000005.1"/>
</dbReference>
<evidence type="ECO:0000313" key="3">
    <source>
        <dbReference type="Proteomes" id="UP000605733"/>
    </source>
</evidence>
<dbReference type="EMBL" id="BMIX01000005">
    <property type="protein sequence ID" value="GGG38873.1"/>
    <property type="molecule type" value="Genomic_DNA"/>
</dbReference>
<feature type="compositionally biased region" description="Acidic residues" evidence="1">
    <location>
        <begin position="199"/>
        <end position="215"/>
    </location>
</feature>
<feature type="compositionally biased region" description="Acidic residues" evidence="1">
    <location>
        <begin position="161"/>
        <end position="188"/>
    </location>
</feature>
<feature type="compositionally biased region" description="Basic and acidic residues" evidence="1">
    <location>
        <begin position="189"/>
        <end position="198"/>
    </location>
</feature>
<dbReference type="PROSITE" id="PS00018">
    <property type="entry name" value="EF_HAND_1"/>
    <property type="match status" value="1"/>
</dbReference>
<feature type="compositionally biased region" description="Acidic residues" evidence="1">
    <location>
        <begin position="318"/>
        <end position="331"/>
    </location>
</feature>
<evidence type="ECO:0000256" key="1">
    <source>
        <dbReference type="SAM" id="MobiDB-lite"/>
    </source>
</evidence>
<dbReference type="PROSITE" id="PS51257">
    <property type="entry name" value="PROKAR_LIPOPROTEIN"/>
    <property type="match status" value="1"/>
</dbReference>
<dbReference type="InterPro" id="IPR018247">
    <property type="entry name" value="EF_Hand_1_Ca_BS"/>
</dbReference>
<dbReference type="SUPFAM" id="SSF103647">
    <property type="entry name" value="TSP type-3 repeat"/>
    <property type="match status" value="1"/>
</dbReference>
<sequence>MRRLFFSIFSLALLSACDDGEIIVTSFDFEDSSVQFCEGPNKNVFYSVNNNDVFESISLEFRKNLVSLDEEGNLEPPEEDEGISFDLTGDSSTDNRIVYRIFNSEVPSDYFCNVVPPKEPAVVEEWISGTGATVFITTSFGDESPNVDVDGDGLNNIDEGWDPDGIDHLDTDEDGIPDYLDVDDDGDNIETRRERETEPADEDGIPNYLDNDDDDDGVLTRFEVQEGNEDNPTLFQTAEGISNYLNAAQTAELQHDVYIDHDITRSYGYRIIVEDLKFTKQDGSGESIQYQSYDFGNYSESGINIILCPSQDTNCGDTPDETDPDETEETN</sequence>